<dbReference type="AlphaFoldDB" id="A0A1I6ZR62"/>
<evidence type="ECO:0000313" key="2">
    <source>
        <dbReference type="EMBL" id="VEV95872.1"/>
    </source>
</evidence>
<dbReference type="RefSeq" id="WP_090509689.1">
    <property type="nucleotide sequence ID" value="NZ_FPBC01000002.1"/>
</dbReference>
<dbReference type="GO" id="GO:0016740">
    <property type="term" value="F:transferase activity"/>
    <property type="evidence" value="ECO:0007669"/>
    <property type="project" value="UniProtKB-KW"/>
</dbReference>
<evidence type="ECO:0000256" key="1">
    <source>
        <dbReference type="ARBA" id="ARBA00007274"/>
    </source>
</evidence>
<dbReference type="EMBL" id="LR215729">
    <property type="protein sequence ID" value="VEV95872.1"/>
    <property type="molecule type" value="Genomic_DNA"/>
</dbReference>
<dbReference type="InterPro" id="IPR011004">
    <property type="entry name" value="Trimer_LpxA-like_sf"/>
</dbReference>
<dbReference type="InterPro" id="IPR001451">
    <property type="entry name" value="Hexapep"/>
</dbReference>
<organism evidence="2">
    <name type="scientific">Pseudomonas marincola</name>
    <dbReference type="NCBI Taxonomy" id="437900"/>
    <lineage>
        <taxon>Bacteria</taxon>
        <taxon>Pseudomonadati</taxon>
        <taxon>Pseudomonadota</taxon>
        <taxon>Gammaproteobacteria</taxon>
        <taxon>Pseudomonadales</taxon>
        <taxon>Pseudomonadaceae</taxon>
        <taxon>Pseudomonas</taxon>
    </lineage>
</organism>
<dbReference type="InterPro" id="IPR050179">
    <property type="entry name" value="Trans_hexapeptide_repeat"/>
</dbReference>
<reference evidence="2" key="1">
    <citation type="submission" date="2019-02" db="EMBL/GenBank/DDBJ databases">
        <authorList>
            <consortium name="Genoscope - CEA"/>
            <person name="William W."/>
        </authorList>
    </citation>
    <scope>NUCLEOTIDE SEQUENCE [LARGE SCALE GENOMIC DNA]</scope>
    <source>
        <strain evidence="2">YSy11</strain>
    </source>
</reference>
<dbReference type="STRING" id="437900.GCA_001940335_04794"/>
<proteinExistence type="inferred from homology"/>
<keyword evidence="2" id="KW-0808">Transferase</keyword>
<protein>
    <submittedName>
        <fullName evidence="2">Acetyltransferase</fullName>
    </submittedName>
</protein>
<accession>A0A1I6ZR62</accession>
<name>A0A1I6ZR62_9PSED</name>
<dbReference type="PANTHER" id="PTHR43300">
    <property type="entry name" value="ACETYLTRANSFERASE"/>
    <property type="match status" value="1"/>
</dbReference>
<dbReference type="Gene3D" id="2.160.10.10">
    <property type="entry name" value="Hexapeptide repeat proteins"/>
    <property type="match status" value="1"/>
</dbReference>
<dbReference type="Pfam" id="PF00132">
    <property type="entry name" value="Hexapep"/>
    <property type="match status" value="1"/>
</dbReference>
<dbReference type="SUPFAM" id="SSF51161">
    <property type="entry name" value="Trimeric LpxA-like enzymes"/>
    <property type="match status" value="1"/>
</dbReference>
<comment type="similarity">
    <text evidence="1">Belongs to the transferase hexapeptide repeat family.</text>
</comment>
<dbReference type="CDD" id="cd03349">
    <property type="entry name" value="LbH_XAT"/>
    <property type="match status" value="1"/>
</dbReference>
<sequence length="207" mass="23243">MRFIKKLLNRSARKRIRNTPKLYRGTQRLKERYPQYTFGDGTYGNPEVHDWDNGTTLRIGAYTSIAGGVNIYLGGHHRADWISNYPFPLQIKELAGIQDSIISNGDVVIGNDCWICSNVMILSGVTIGDGAVVAAGAVVTKDVPAYAVVGGNPARLIRWRFEEPVRQMLQASAWWDWPAEEIHSIAHLLCTTDFDAFSRYVSERKQS</sequence>
<gene>
    <name evidence="2" type="ORF">PMYSY11_0825</name>
</gene>
<dbReference type="PANTHER" id="PTHR43300:SF11">
    <property type="entry name" value="ACETYLTRANSFERASE RV3034C-RELATED"/>
    <property type="match status" value="1"/>
</dbReference>